<organism evidence="2 3">
    <name type="scientific">Paenibacillus elgii</name>
    <dbReference type="NCBI Taxonomy" id="189691"/>
    <lineage>
        <taxon>Bacteria</taxon>
        <taxon>Bacillati</taxon>
        <taxon>Bacillota</taxon>
        <taxon>Bacilli</taxon>
        <taxon>Bacillales</taxon>
        <taxon>Paenibacillaceae</taxon>
        <taxon>Paenibacillus</taxon>
    </lineage>
</organism>
<protein>
    <submittedName>
        <fullName evidence="2">Uncharacterized protein</fullName>
    </submittedName>
</protein>
<dbReference type="AlphaFoldDB" id="A0A2T6G896"/>
<comment type="caution">
    <text evidence="2">The sequence shown here is derived from an EMBL/GenBank/DDBJ whole genome shotgun (WGS) entry which is preliminary data.</text>
</comment>
<dbReference type="RefSeq" id="WP_108530423.1">
    <property type="nucleotide sequence ID" value="NZ_PYHP01000011.1"/>
</dbReference>
<keyword evidence="1" id="KW-0732">Signal</keyword>
<dbReference type="EMBL" id="PYHP01000011">
    <property type="protein sequence ID" value="PUA40366.1"/>
    <property type="molecule type" value="Genomic_DNA"/>
</dbReference>
<dbReference type="Proteomes" id="UP000244184">
    <property type="component" value="Unassembled WGS sequence"/>
</dbReference>
<name>A0A2T6G896_9BACL</name>
<evidence type="ECO:0000256" key="1">
    <source>
        <dbReference type="SAM" id="SignalP"/>
    </source>
</evidence>
<feature type="signal peptide" evidence="1">
    <location>
        <begin position="1"/>
        <end position="21"/>
    </location>
</feature>
<evidence type="ECO:0000313" key="2">
    <source>
        <dbReference type="EMBL" id="PUA40366.1"/>
    </source>
</evidence>
<accession>A0A2T6G896</accession>
<reference evidence="2 3" key="1">
    <citation type="submission" date="2018-03" db="EMBL/GenBank/DDBJ databases">
        <title>Genome sequence of Paenibacillus elgii strain AC13 an antimicrobial compound producing bacteria.</title>
        <authorList>
            <person name="Kurokawa A.S."/>
            <person name="Araujo J.F."/>
            <person name="Costa R.A."/>
            <person name="Ortega D.B."/>
            <person name="Pires A.S."/>
            <person name="Pappas G.J.Jr."/>
            <person name="Franco O.L."/>
            <person name="Barreto C."/>
            <person name="Magalhaes B.S."/>
            <person name="Kruger R.H."/>
        </authorList>
    </citation>
    <scope>NUCLEOTIDE SEQUENCE [LARGE SCALE GENOMIC DNA]</scope>
    <source>
        <strain evidence="2 3">AC13</strain>
    </source>
</reference>
<sequence length="91" mass="10657">MKKIVFLALLSVLVTSSIVAAAYGEQVKKREECLYVDTVEDVYKNENDVPEELEFWYGKCGGILKKYKQRYEPQYGGWVGTYRGWLYYPEI</sequence>
<gene>
    <name evidence="2" type="ORF">C8Z91_04490</name>
</gene>
<feature type="chain" id="PRO_5015674980" evidence="1">
    <location>
        <begin position="22"/>
        <end position="91"/>
    </location>
</feature>
<proteinExistence type="predicted"/>
<evidence type="ECO:0000313" key="3">
    <source>
        <dbReference type="Proteomes" id="UP000244184"/>
    </source>
</evidence>